<evidence type="ECO:0008006" key="4">
    <source>
        <dbReference type="Google" id="ProtNLM"/>
    </source>
</evidence>
<dbReference type="InterPro" id="IPR008407">
    <property type="entry name" value="Brnchd-chn_aa_trnsp_AzlD"/>
</dbReference>
<organism evidence="2 3">
    <name type="scientific">Caenispirillum salinarum AK4</name>
    <dbReference type="NCBI Taxonomy" id="1238182"/>
    <lineage>
        <taxon>Bacteria</taxon>
        <taxon>Pseudomonadati</taxon>
        <taxon>Pseudomonadota</taxon>
        <taxon>Alphaproteobacteria</taxon>
        <taxon>Rhodospirillales</taxon>
        <taxon>Novispirillaceae</taxon>
        <taxon>Caenispirillum</taxon>
    </lineage>
</organism>
<keyword evidence="1" id="KW-0812">Transmembrane</keyword>
<keyword evidence="1" id="KW-0472">Membrane</keyword>
<evidence type="ECO:0000313" key="3">
    <source>
        <dbReference type="Proteomes" id="UP000009881"/>
    </source>
</evidence>
<dbReference type="eggNOG" id="COG4541">
    <property type="taxonomic scope" value="Bacteria"/>
</dbReference>
<keyword evidence="3" id="KW-1185">Reference proteome</keyword>
<accession>K9GYV2</accession>
<keyword evidence="1" id="KW-1133">Transmembrane helix</keyword>
<feature type="transmembrane region" description="Helical" evidence="1">
    <location>
        <begin position="88"/>
        <end position="105"/>
    </location>
</feature>
<gene>
    <name evidence="2" type="ORF">C882_4436</name>
</gene>
<evidence type="ECO:0000256" key="1">
    <source>
        <dbReference type="SAM" id="Phobius"/>
    </source>
</evidence>
<dbReference type="RefSeq" id="WP_009540544.1">
    <property type="nucleotide sequence ID" value="NZ_ANHY01000008.1"/>
</dbReference>
<dbReference type="AlphaFoldDB" id="K9GYV2"/>
<dbReference type="EMBL" id="ANHY01000008">
    <property type="protein sequence ID" value="EKV30477.1"/>
    <property type="molecule type" value="Genomic_DNA"/>
</dbReference>
<proteinExistence type="predicted"/>
<protein>
    <recommendedName>
        <fullName evidence="4">Branched-chain amino acid transport</fullName>
    </recommendedName>
</protein>
<dbReference type="Proteomes" id="UP000009881">
    <property type="component" value="Unassembled WGS sequence"/>
</dbReference>
<feature type="transmembrane region" description="Helical" evidence="1">
    <location>
        <begin position="12"/>
        <end position="33"/>
    </location>
</feature>
<comment type="caution">
    <text evidence="2">The sequence shown here is derived from an EMBL/GenBank/DDBJ whole genome shotgun (WGS) entry which is preliminary data.</text>
</comment>
<reference evidence="2 3" key="1">
    <citation type="journal article" date="2013" name="Genome Announc.">
        <title>Draft Genome Sequence of an Alphaproteobacterium, Caenispirillum salinarum AK4(T), Isolated from a Solar Saltern.</title>
        <authorList>
            <person name="Khatri I."/>
            <person name="Singh A."/>
            <person name="Korpole S."/>
            <person name="Pinnaka A.K."/>
            <person name="Subramanian S."/>
        </authorList>
    </citation>
    <scope>NUCLEOTIDE SEQUENCE [LARGE SCALE GENOMIC DNA]</scope>
    <source>
        <strain evidence="2 3">AK4</strain>
    </source>
</reference>
<sequence>MPEAWSLTLDPLTLVIIGVAIGTYALRLGGLLLAERLPRRGPIAAGLERLPGIVLLALVVPAVADLGLPGLAAAALTAVTALATRNPLIAMVAGAGAIAGLRALGWA</sequence>
<evidence type="ECO:0000313" key="2">
    <source>
        <dbReference type="EMBL" id="EKV30477.1"/>
    </source>
</evidence>
<name>K9GYV2_9PROT</name>
<dbReference type="Pfam" id="PF05437">
    <property type="entry name" value="AzlD"/>
    <property type="match status" value="1"/>
</dbReference>
<feature type="transmembrane region" description="Helical" evidence="1">
    <location>
        <begin position="53"/>
        <end position="76"/>
    </location>
</feature>
<dbReference type="STRING" id="1238182.C882_4436"/>